<evidence type="ECO:0000256" key="11">
    <source>
        <dbReference type="ARBA" id="ARBA00023180"/>
    </source>
</evidence>
<dbReference type="FunFam" id="2.10.25.10:FF:000042">
    <property type="entry name" value="Integrin subunit beta-like 1"/>
    <property type="match status" value="1"/>
</dbReference>
<feature type="domain" description="Epidermal growth factor-like" evidence="12">
    <location>
        <begin position="55"/>
        <end position="85"/>
    </location>
</feature>
<dbReference type="InterPro" id="IPR013111">
    <property type="entry name" value="EGF_extracell"/>
</dbReference>
<dbReference type="GO" id="GO:0007229">
    <property type="term" value="P:integrin-mediated signaling pathway"/>
    <property type="evidence" value="ECO:0007669"/>
    <property type="project" value="UniProtKB-KW"/>
</dbReference>
<dbReference type="SUPFAM" id="SSF57196">
    <property type="entry name" value="EGF/Laminin"/>
    <property type="match status" value="3"/>
</dbReference>
<keyword evidence="8" id="KW-0401">Integrin</keyword>
<keyword evidence="9" id="KW-0472">Membrane</keyword>
<evidence type="ECO:0000256" key="9">
    <source>
        <dbReference type="ARBA" id="ARBA00023136"/>
    </source>
</evidence>
<evidence type="ECO:0000256" key="5">
    <source>
        <dbReference type="ARBA" id="ARBA00022729"/>
    </source>
</evidence>
<accession>A0A7J6AZF6</accession>
<evidence type="ECO:0000259" key="12">
    <source>
        <dbReference type="Pfam" id="PF07974"/>
    </source>
</evidence>
<dbReference type="AlphaFoldDB" id="A0A7J6AZF6"/>
<keyword evidence="3" id="KW-0245">EGF-like domain</keyword>
<evidence type="ECO:0000256" key="4">
    <source>
        <dbReference type="ARBA" id="ARBA00022692"/>
    </source>
</evidence>
<dbReference type="Pfam" id="PF07974">
    <property type="entry name" value="EGF_2"/>
    <property type="match status" value="2"/>
</dbReference>
<dbReference type="GO" id="GO:0009986">
    <property type="term" value="C:cell surface"/>
    <property type="evidence" value="ECO:0007669"/>
    <property type="project" value="TreeGrafter"/>
</dbReference>
<name>A0A7J6AZF6_AMEME</name>
<dbReference type="GO" id="GO:0005925">
    <property type="term" value="C:focal adhesion"/>
    <property type="evidence" value="ECO:0007669"/>
    <property type="project" value="TreeGrafter"/>
</dbReference>
<evidence type="ECO:0000256" key="8">
    <source>
        <dbReference type="ARBA" id="ARBA00023037"/>
    </source>
</evidence>
<dbReference type="GO" id="GO:0007160">
    <property type="term" value="P:cell-matrix adhesion"/>
    <property type="evidence" value="ECO:0007669"/>
    <property type="project" value="TreeGrafter"/>
</dbReference>
<evidence type="ECO:0000256" key="7">
    <source>
        <dbReference type="ARBA" id="ARBA00022989"/>
    </source>
</evidence>
<dbReference type="InterPro" id="IPR015812">
    <property type="entry name" value="Integrin_bsu"/>
</dbReference>
<dbReference type="Proteomes" id="UP000593565">
    <property type="component" value="Unassembled WGS sequence"/>
</dbReference>
<dbReference type="Gene3D" id="2.10.25.10">
    <property type="entry name" value="Laminin"/>
    <property type="match status" value="4"/>
</dbReference>
<dbReference type="PROSITE" id="PS52047">
    <property type="entry name" value="I_EGF_2"/>
    <property type="match status" value="3"/>
</dbReference>
<comment type="similarity">
    <text evidence="2">Belongs to the integrin beta chain family.</text>
</comment>
<dbReference type="InterPro" id="IPR057243">
    <property type="entry name" value="Integrin_I-EGF_CS"/>
</dbReference>
<dbReference type="GO" id="GO:0033627">
    <property type="term" value="P:cell adhesion mediated by integrin"/>
    <property type="evidence" value="ECO:0007669"/>
    <property type="project" value="TreeGrafter"/>
</dbReference>
<evidence type="ECO:0000256" key="1">
    <source>
        <dbReference type="ARBA" id="ARBA00004479"/>
    </source>
</evidence>
<keyword evidence="14" id="KW-1185">Reference proteome</keyword>
<evidence type="ECO:0000313" key="13">
    <source>
        <dbReference type="EMBL" id="KAF4087341.1"/>
    </source>
</evidence>
<dbReference type="GO" id="GO:0005178">
    <property type="term" value="F:integrin binding"/>
    <property type="evidence" value="ECO:0007669"/>
    <property type="project" value="TreeGrafter"/>
</dbReference>
<dbReference type="GO" id="GO:0098609">
    <property type="term" value="P:cell-cell adhesion"/>
    <property type="evidence" value="ECO:0007669"/>
    <property type="project" value="TreeGrafter"/>
</dbReference>
<reference evidence="13 14" key="1">
    <citation type="submission" date="2020-02" db="EMBL/GenBank/DDBJ databases">
        <title>A chromosome-scale genome assembly of the black bullhead catfish (Ameiurus melas).</title>
        <authorList>
            <person name="Wen M."/>
            <person name="Zham M."/>
            <person name="Cabau C."/>
            <person name="Klopp C."/>
            <person name="Donnadieu C."/>
            <person name="Roques C."/>
            <person name="Bouchez O."/>
            <person name="Lampietro C."/>
            <person name="Jouanno E."/>
            <person name="Herpin A."/>
            <person name="Louis A."/>
            <person name="Berthelot C."/>
            <person name="Parey E."/>
            <person name="Roest-Crollius H."/>
            <person name="Braasch I."/>
            <person name="Postlethwait J."/>
            <person name="Robinson-Rechavi M."/>
            <person name="Echchiki A."/>
            <person name="Begum T."/>
            <person name="Montfort J."/>
            <person name="Schartl M."/>
            <person name="Bobe J."/>
            <person name="Guiguen Y."/>
        </authorList>
    </citation>
    <scope>NUCLEOTIDE SEQUENCE [LARGE SCALE GENOMIC DNA]</scope>
    <source>
        <strain evidence="13">M_S1</strain>
        <tissue evidence="13">Blood</tissue>
    </source>
</reference>
<evidence type="ECO:0000256" key="10">
    <source>
        <dbReference type="ARBA" id="ARBA00023157"/>
    </source>
</evidence>
<dbReference type="PROSITE" id="PS00243">
    <property type="entry name" value="I_EGF_1"/>
    <property type="match status" value="2"/>
</dbReference>
<keyword evidence="4" id="KW-0812">Transmembrane</keyword>
<proteinExistence type="inferred from homology"/>
<keyword evidence="7" id="KW-1133">Transmembrane helix</keyword>
<feature type="domain" description="Epidermal growth factor-like" evidence="12">
    <location>
        <begin position="142"/>
        <end position="172"/>
    </location>
</feature>
<organism evidence="13 14">
    <name type="scientific">Ameiurus melas</name>
    <name type="common">Black bullhead</name>
    <name type="synonym">Silurus melas</name>
    <dbReference type="NCBI Taxonomy" id="219545"/>
    <lineage>
        <taxon>Eukaryota</taxon>
        <taxon>Metazoa</taxon>
        <taxon>Chordata</taxon>
        <taxon>Craniata</taxon>
        <taxon>Vertebrata</taxon>
        <taxon>Euteleostomi</taxon>
        <taxon>Actinopterygii</taxon>
        <taxon>Neopterygii</taxon>
        <taxon>Teleostei</taxon>
        <taxon>Ostariophysi</taxon>
        <taxon>Siluriformes</taxon>
        <taxon>Ictaluridae</taxon>
        <taxon>Ameiurus</taxon>
    </lineage>
</organism>
<dbReference type="EMBL" id="JAAGNN010000007">
    <property type="protein sequence ID" value="KAF4087341.1"/>
    <property type="molecule type" value="Genomic_DNA"/>
</dbReference>
<dbReference type="FunFam" id="2.10.25.10:FF:000249">
    <property type="entry name" value="Integrin subunit beta like 1"/>
    <property type="match status" value="1"/>
</dbReference>
<dbReference type="FunFam" id="2.10.25.10:FF:000036">
    <property type="entry name" value="Integrin beta"/>
    <property type="match status" value="1"/>
</dbReference>
<keyword evidence="5" id="KW-0732">Signal</keyword>
<protein>
    <recommendedName>
        <fullName evidence="12">Epidermal growth factor-like domain-containing protein</fullName>
    </recommendedName>
</protein>
<dbReference type="PANTHER" id="PTHR10082">
    <property type="entry name" value="INTEGRIN BETA SUBUNIT"/>
    <property type="match status" value="1"/>
</dbReference>
<keyword evidence="11" id="KW-0325">Glycoprotein</keyword>
<dbReference type="GO" id="GO:0016477">
    <property type="term" value="P:cell migration"/>
    <property type="evidence" value="ECO:0007669"/>
    <property type="project" value="TreeGrafter"/>
</dbReference>
<keyword evidence="6" id="KW-0677">Repeat</keyword>
<evidence type="ECO:0000256" key="6">
    <source>
        <dbReference type="ARBA" id="ARBA00022737"/>
    </source>
</evidence>
<dbReference type="GO" id="GO:0008305">
    <property type="term" value="C:integrin complex"/>
    <property type="evidence" value="ECO:0007669"/>
    <property type="project" value="TreeGrafter"/>
</dbReference>
<evidence type="ECO:0000256" key="2">
    <source>
        <dbReference type="ARBA" id="ARBA00007449"/>
    </source>
</evidence>
<sequence length="180" mass="19692">MPAQPKAKFLFTWASQISGSSSSSQGQCACGQCTCHPPGDRRVHGKNCECDDRQCEDVNKDICGGHGFCSCGRCICSDGWFGKHCQFPRSCNMTDEQSKKFCETAHGVMCSGKGSCHCGRCICSPQEWYISGDFCECDDRECDQHDGLICTGNGMCTCGTCECWDGWTGNACEIWVGDEY</sequence>
<keyword evidence="10" id="KW-1015">Disulfide bond</keyword>
<comment type="caution">
    <text evidence="13">The sequence shown here is derived from an EMBL/GenBank/DDBJ whole genome shotgun (WGS) entry which is preliminary data.</text>
</comment>
<gene>
    <name evidence="13" type="ORF">AMELA_G00094610</name>
</gene>
<evidence type="ECO:0000313" key="14">
    <source>
        <dbReference type="Proteomes" id="UP000593565"/>
    </source>
</evidence>
<comment type="subcellular location">
    <subcellularLocation>
        <location evidence="1">Membrane</location>
        <topology evidence="1">Single-pass type I membrane protein</topology>
    </subcellularLocation>
</comment>
<dbReference type="PANTHER" id="PTHR10082:SF60">
    <property type="entry name" value="INTEGRIN BETA-PS"/>
    <property type="match status" value="1"/>
</dbReference>
<evidence type="ECO:0000256" key="3">
    <source>
        <dbReference type="ARBA" id="ARBA00022536"/>
    </source>
</evidence>